<evidence type="ECO:0000256" key="1">
    <source>
        <dbReference type="ARBA" id="ARBA00023239"/>
    </source>
</evidence>
<dbReference type="AlphaFoldDB" id="A0A4U8YYC6"/>
<evidence type="ECO:0000313" key="3">
    <source>
        <dbReference type="EMBL" id="VFQ47132.1"/>
    </source>
</evidence>
<dbReference type="RefSeq" id="WP_180146354.1">
    <property type="nucleotide sequence ID" value="NZ_CAADHO010000014.1"/>
</dbReference>
<keyword evidence="4" id="KW-1185">Reference proteome</keyword>
<dbReference type="GO" id="GO:0016831">
    <property type="term" value="F:carboxy-lyase activity"/>
    <property type="evidence" value="ECO:0007669"/>
    <property type="project" value="InterPro"/>
</dbReference>
<organism evidence="3 4">
    <name type="scientific">Desulfoluna butyratoxydans</name>
    <dbReference type="NCBI Taxonomy" id="231438"/>
    <lineage>
        <taxon>Bacteria</taxon>
        <taxon>Pseudomonadati</taxon>
        <taxon>Thermodesulfobacteriota</taxon>
        <taxon>Desulfobacteria</taxon>
        <taxon>Desulfobacterales</taxon>
        <taxon>Desulfolunaceae</taxon>
        <taxon>Desulfoluna</taxon>
    </lineage>
</organism>
<dbReference type="PANTHER" id="PTHR21240:SF28">
    <property type="entry name" value="ISO-OROTATE DECARBOXYLASE (EUROFUNG)"/>
    <property type="match status" value="1"/>
</dbReference>
<dbReference type="GO" id="GO:0005737">
    <property type="term" value="C:cytoplasm"/>
    <property type="evidence" value="ECO:0007669"/>
    <property type="project" value="TreeGrafter"/>
</dbReference>
<dbReference type="InterPro" id="IPR006680">
    <property type="entry name" value="Amidohydro-rel"/>
</dbReference>
<keyword evidence="3" id="KW-0378">Hydrolase</keyword>
<protein>
    <submittedName>
        <fullName evidence="3">Metal-dependent hydrolase</fullName>
    </submittedName>
</protein>
<dbReference type="Gene3D" id="3.20.20.140">
    <property type="entry name" value="Metal-dependent hydrolases"/>
    <property type="match status" value="1"/>
</dbReference>
<gene>
    <name evidence="3" type="ORF">MSL71_48180</name>
</gene>
<dbReference type="Proteomes" id="UP000507962">
    <property type="component" value="Unassembled WGS sequence"/>
</dbReference>
<dbReference type="InterPro" id="IPR032466">
    <property type="entry name" value="Metal_Hydrolase"/>
</dbReference>
<proteinExistence type="predicted"/>
<dbReference type="SUPFAM" id="SSF51556">
    <property type="entry name" value="Metallo-dependent hydrolases"/>
    <property type="match status" value="1"/>
</dbReference>
<dbReference type="Pfam" id="PF04909">
    <property type="entry name" value="Amidohydro_2"/>
    <property type="match status" value="1"/>
</dbReference>
<name>A0A4U8YYC6_9BACT</name>
<keyword evidence="1" id="KW-0456">Lyase</keyword>
<reference evidence="3 4" key="1">
    <citation type="submission" date="2019-03" db="EMBL/GenBank/DDBJ databases">
        <authorList>
            <person name="Nijsse B."/>
        </authorList>
    </citation>
    <scope>NUCLEOTIDE SEQUENCE [LARGE SCALE GENOMIC DNA]</scope>
    <source>
        <strain evidence="3">Desulfoluna butyratoxydans MSL71</strain>
    </source>
</reference>
<feature type="domain" description="Amidohydrolase-related" evidence="2">
    <location>
        <begin position="165"/>
        <end position="403"/>
    </location>
</feature>
<evidence type="ECO:0000259" key="2">
    <source>
        <dbReference type="Pfam" id="PF04909"/>
    </source>
</evidence>
<evidence type="ECO:0000313" key="4">
    <source>
        <dbReference type="Proteomes" id="UP000507962"/>
    </source>
</evidence>
<dbReference type="PANTHER" id="PTHR21240">
    <property type="entry name" value="2-AMINO-3-CARBOXYLMUCONATE-6-SEMIALDEHYDE DECARBOXYLASE"/>
    <property type="match status" value="1"/>
</dbReference>
<dbReference type="InterPro" id="IPR032465">
    <property type="entry name" value="ACMSD"/>
</dbReference>
<dbReference type="EMBL" id="CAADHO010000014">
    <property type="protein sequence ID" value="VFQ47132.1"/>
    <property type="molecule type" value="Genomic_DNA"/>
</dbReference>
<dbReference type="GO" id="GO:0016787">
    <property type="term" value="F:hydrolase activity"/>
    <property type="evidence" value="ECO:0007669"/>
    <property type="project" value="UniProtKB-KW"/>
</dbReference>
<dbReference type="GO" id="GO:0019748">
    <property type="term" value="P:secondary metabolic process"/>
    <property type="evidence" value="ECO:0007669"/>
    <property type="project" value="TreeGrafter"/>
</dbReference>
<accession>A0A4U8YYC6</accession>
<sequence>MRINAHTHIFNLASVFSSETLEILLRRVTEVDVPEVFKNDLQSLLEEALAKAGGYAEVESLVDAFVKKAALAERLKALDSGNSVALEFLGADEIAKAGALAVVEKLKKALSRDDAGRHNTIGDLLDFVLIGLKPGISAVTAHIMEQLNEDDLIVALMMDITSGGSNDAELFERQIQDTSDQVLRYPGRVLPFIAVNPLRDGHRHIMERALLSRGFVGVKLYPSLGYDVDSPEMHAVYDFCHPREIPILMHCTPGGFYAKASFQGNSEPRLWEPILKKYKGLKVCFGHFGGGENLCGAKIPTDSWTSQILSLMRDPDNTGVYADISFHTEPMEGGNGQAHYIGHLKELLHDPVLGSRILFGTDFWLVRTALSEASHWEYFEKALDDEGLFRQLTTNNPRGFLGFGDAPGTGGENMHHYVQFIKDHRGTMNPVSAANWIKDELQAQGADVNWTTTTPNARWNANNEAHVRLFWYLRDNQMGKKDRSSADFYTDAYFSVTRLQYWNKGFESSAIFYRKCEALAKGMDRYFRESKATYEKNANRAMALQKLVAALADEGSVFVDLASLCDELYNFSTEGA</sequence>